<keyword evidence="1" id="KW-1188">Viral release from host cell</keyword>
<dbReference type="GO" id="GO:0005524">
    <property type="term" value="F:ATP binding"/>
    <property type="evidence" value="ECO:0007669"/>
    <property type="project" value="UniProtKB-KW"/>
</dbReference>
<keyword evidence="4" id="KW-0231">Viral genome packaging</keyword>
<gene>
    <name evidence="6" type="ORF">UFOVP1544_22</name>
</gene>
<evidence type="ECO:0000256" key="3">
    <source>
        <dbReference type="ARBA" id="ARBA00022840"/>
    </source>
</evidence>
<feature type="domain" description="Terminase large subunit gp17-like C-terminal" evidence="5">
    <location>
        <begin position="266"/>
        <end position="416"/>
    </location>
</feature>
<dbReference type="Pfam" id="PF03237">
    <property type="entry name" value="Terminase_6N"/>
    <property type="match status" value="1"/>
</dbReference>
<organism evidence="6">
    <name type="scientific">uncultured Caudovirales phage</name>
    <dbReference type="NCBI Taxonomy" id="2100421"/>
    <lineage>
        <taxon>Viruses</taxon>
        <taxon>Duplodnaviria</taxon>
        <taxon>Heunggongvirae</taxon>
        <taxon>Uroviricota</taxon>
        <taxon>Caudoviricetes</taxon>
        <taxon>Peduoviridae</taxon>
        <taxon>Maltschvirus</taxon>
        <taxon>Maltschvirus maltsch</taxon>
    </lineage>
</organism>
<name>A0A6J7XEY0_9CAUD</name>
<proteinExistence type="predicted"/>
<evidence type="ECO:0000259" key="5">
    <source>
        <dbReference type="Pfam" id="PF17289"/>
    </source>
</evidence>
<evidence type="ECO:0000256" key="2">
    <source>
        <dbReference type="ARBA" id="ARBA00022741"/>
    </source>
</evidence>
<evidence type="ECO:0000256" key="1">
    <source>
        <dbReference type="ARBA" id="ARBA00022612"/>
    </source>
</evidence>
<protein>
    <submittedName>
        <fullName evidence="6">COG5323 Uncharacterized conserved protein</fullName>
    </submittedName>
</protein>
<accession>A0A6J7XEY0</accession>
<evidence type="ECO:0000256" key="4">
    <source>
        <dbReference type="ARBA" id="ARBA00023219"/>
    </source>
</evidence>
<keyword evidence="3" id="KW-0067">ATP-binding</keyword>
<dbReference type="Gene3D" id="3.40.50.300">
    <property type="entry name" value="P-loop containing nucleotide triphosphate hydrolases"/>
    <property type="match status" value="1"/>
</dbReference>
<dbReference type="PANTHER" id="PTHR39184">
    <property type="match status" value="1"/>
</dbReference>
<dbReference type="InterPro" id="IPR052380">
    <property type="entry name" value="Viral_DNA_packaging_terminase"/>
</dbReference>
<reference evidence="6" key="1">
    <citation type="submission" date="2020-05" db="EMBL/GenBank/DDBJ databases">
        <authorList>
            <person name="Chiriac C."/>
            <person name="Salcher M."/>
            <person name="Ghai R."/>
            <person name="Kavagutti S V."/>
        </authorList>
    </citation>
    <scope>NUCLEOTIDE SEQUENCE</scope>
</reference>
<dbReference type="InterPro" id="IPR027417">
    <property type="entry name" value="P-loop_NTPase"/>
</dbReference>
<sequence length="451" mass="50386">MTEFKLTAKQEEAQEVLAGSATHGMLFGGSRSGKTFLLVRNVVLRALKAPRSRHCILRFRFNHIKASIILDTFPKVMEICFPGVTFNLSKTDWFVGLPNGSEVWFGGLDDKERTEKILGQEYSTIYFNECSQIPQSSHDIAMTRLAQLAETTPGNFLTPRAFYDMNPTNKMHWAYKTFIQKIEPETKKPLSHPENFVNCKMNPEDNTENLSSTYMQTLMALSPRLRKRFLLGEFADATNNALFDDENFELWRVVDGVVPDMVRIVIAVDPSGAGDTNNADNDAIGIIVAGIGTDGNCYIMEDITVKAGPATWGKVATDAYDRHEADAVVGEVNYGGAMVKHVIQTARPRTNFRKVTATRGKAVRAEPISALYEQGKVRHVGYMRDLEDELSAFTTNGYIGENSPNRADALIWAVSELFPGIIKPRKEKKSEDYSYSRTYTGQAVNTSWMGS</sequence>
<dbReference type="InterPro" id="IPR035421">
    <property type="entry name" value="Terminase_6C"/>
</dbReference>
<dbReference type="Pfam" id="PF17289">
    <property type="entry name" value="Terminase_6C"/>
    <property type="match status" value="1"/>
</dbReference>
<dbReference type="EMBL" id="LR798396">
    <property type="protein sequence ID" value="CAB5228729.1"/>
    <property type="molecule type" value="Genomic_DNA"/>
</dbReference>
<evidence type="ECO:0000313" key="6">
    <source>
        <dbReference type="EMBL" id="CAB5228729.1"/>
    </source>
</evidence>
<dbReference type="PANTHER" id="PTHR39184:SF1">
    <property type="entry name" value="PBSX PHAGE TERMINASE LARGE SUBUNIT"/>
    <property type="match status" value="1"/>
</dbReference>
<keyword evidence="2" id="KW-0547">Nucleotide-binding</keyword>